<dbReference type="EMBL" id="JAIMJA010000008">
    <property type="protein sequence ID" value="MCE2595143.1"/>
    <property type="molecule type" value="Genomic_DNA"/>
</dbReference>
<dbReference type="RefSeq" id="WP_233052637.1">
    <property type="nucleotide sequence ID" value="NZ_JAIMJA010000008.1"/>
</dbReference>
<evidence type="ECO:0000313" key="3">
    <source>
        <dbReference type="Proteomes" id="UP001201273"/>
    </source>
</evidence>
<gene>
    <name evidence="2" type="ORF">K6Y31_09960</name>
</gene>
<keyword evidence="3" id="KW-1185">Reference proteome</keyword>
<proteinExistence type="predicted"/>
<reference evidence="2 3" key="1">
    <citation type="journal article" date="2022" name="Environ. Microbiol. Rep.">
        <title>Eco-phylogenetic analyses reveal divergent evolution of vitamin B12 metabolism in the marine bacterial family 'Psychromonadaceae'.</title>
        <authorList>
            <person name="Jin X."/>
            <person name="Yang Y."/>
            <person name="Cao H."/>
            <person name="Gao B."/>
            <person name="Zhao Z."/>
        </authorList>
    </citation>
    <scope>NUCLEOTIDE SEQUENCE [LARGE SCALE GENOMIC DNA]</scope>
    <source>
        <strain evidence="2 3">MKS20</strain>
    </source>
</reference>
<name>A0ABS8WBR2_9GAMM</name>
<dbReference type="Proteomes" id="UP001201273">
    <property type="component" value="Unassembled WGS sequence"/>
</dbReference>
<dbReference type="InterPro" id="IPR036869">
    <property type="entry name" value="J_dom_sf"/>
</dbReference>
<evidence type="ECO:0000313" key="2">
    <source>
        <dbReference type="EMBL" id="MCE2595143.1"/>
    </source>
</evidence>
<protein>
    <submittedName>
        <fullName evidence="2">J domain-containing protein</fullName>
    </submittedName>
</protein>
<sequence length="371" mass="42097">MSNFADHQALSSFSVPENETELVGFGDPEVPLLLQQVSEIAHHQQQLGQDADVVYQHFMAELGPAEQALINLKRQQLKHLIGFIADKSLTDQERKALMAWLLQDITVLGEHIFMGQEKVQQLWRALTETFLRYCQRVGGIPDGETLSNLQQLLVKLTGVETRFETSLLLDLMAQPDGLQTVLDDCSQVKEAEQRHSSKTKAAEAALQDDAKLADKLFKNKKIAKIYKRLASLLHPDKEPDESNKQVKQALMQQLADAKKNRNVLTLLRLYQSHGDTKTTLDPATSSDLATWLKQQGVQLSQTYQQTLTADTPKMWAWRRFSHSNATFEQQLKQQFQQLEQTNVQLKQFIAQVTGPTQLRAALQQRNITCKK</sequence>
<keyword evidence="1" id="KW-0143">Chaperone</keyword>
<dbReference type="SUPFAM" id="SSF46565">
    <property type="entry name" value="Chaperone J-domain"/>
    <property type="match status" value="1"/>
</dbReference>
<comment type="caution">
    <text evidence="2">The sequence shown here is derived from an EMBL/GenBank/DDBJ whole genome shotgun (WGS) entry which is preliminary data.</text>
</comment>
<accession>A0ABS8WBR2</accession>
<organism evidence="2 3">
    <name type="scientific">Motilimonas cestriensis</name>
    <dbReference type="NCBI Taxonomy" id="2742685"/>
    <lineage>
        <taxon>Bacteria</taxon>
        <taxon>Pseudomonadati</taxon>
        <taxon>Pseudomonadota</taxon>
        <taxon>Gammaproteobacteria</taxon>
        <taxon>Alteromonadales</taxon>
        <taxon>Alteromonadales genera incertae sedis</taxon>
        <taxon>Motilimonas</taxon>
    </lineage>
</organism>
<evidence type="ECO:0000256" key="1">
    <source>
        <dbReference type="ARBA" id="ARBA00023186"/>
    </source>
</evidence>